<sequence>MAVDYVLKFPCEVRKNVPEEKLVTLVGYMSLAEFAVAEIRKSNPAVPMETILGKYEVHVNQTRPDGTTVQTPMTVGQLVAQAQSISQYRAQCSPCRANIADRPFGCIAKINYPISKESEQWLLSRLPNDSNDTNLVTLFRFLSDVKIDGRPVDTMRERLFELKEPLVRRWGVWPDQKQVTSSQIIHMLAFGGDIGPQQAALYTKLLGLAAVLSEPHPPSSNIEQFKTLMCAIVMSGRLNSAISVDA</sequence>
<proteinExistence type="predicted"/>
<dbReference type="RefSeq" id="WP_129833569.1">
    <property type="nucleotide sequence ID" value="NZ_CP035704.1"/>
</dbReference>
<dbReference type="AlphaFoldDB" id="A0A411HKT5"/>
<dbReference type="EMBL" id="CP035704">
    <property type="protein sequence ID" value="QBB70997.1"/>
    <property type="molecule type" value="Genomic_DNA"/>
</dbReference>
<reference evidence="1 2" key="1">
    <citation type="submission" date="2019-01" db="EMBL/GenBank/DDBJ databases">
        <title>Pseudolysobacter antarctica gen. nov., sp. nov., isolated from Fildes Peninsula, Antarctica.</title>
        <authorList>
            <person name="Wei Z."/>
            <person name="Peng F."/>
        </authorList>
    </citation>
    <scope>NUCLEOTIDE SEQUENCE [LARGE SCALE GENOMIC DNA]</scope>
    <source>
        <strain evidence="1 2">AQ6-296</strain>
    </source>
</reference>
<evidence type="ECO:0000313" key="2">
    <source>
        <dbReference type="Proteomes" id="UP000291562"/>
    </source>
</evidence>
<name>A0A411HKT5_9GAMM</name>
<gene>
    <name evidence="1" type="ORF">ELE36_11910</name>
</gene>
<organism evidence="1 2">
    <name type="scientific">Pseudolysobacter antarcticus</name>
    <dbReference type="NCBI Taxonomy" id="2511995"/>
    <lineage>
        <taxon>Bacteria</taxon>
        <taxon>Pseudomonadati</taxon>
        <taxon>Pseudomonadota</taxon>
        <taxon>Gammaproteobacteria</taxon>
        <taxon>Lysobacterales</taxon>
        <taxon>Rhodanobacteraceae</taxon>
        <taxon>Pseudolysobacter</taxon>
    </lineage>
</organism>
<dbReference type="OrthoDB" id="8894484at2"/>
<evidence type="ECO:0000313" key="1">
    <source>
        <dbReference type="EMBL" id="QBB70997.1"/>
    </source>
</evidence>
<protein>
    <submittedName>
        <fullName evidence="1">Uncharacterized protein</fullName>
    </submittedName>
</protein>
<dbReference type="Proteomes" id="UP000291562">
    <property type="component" value="Chromosome"/>
</dbReference>
<keyword evidence="2" id="KW-1185">Reference proteome</keyword>
<accession>A0A411HKT5</accession>
<dbReference type="KEGG" id="xbc:ELE36_11910"/>